<sequence>MSFKLRILISLIIFFFCRPLTFFIIQMYFLSAAIRTEYICPTKLRGWIWPQINGSLQIFRTRKPMQGVAHEPIWSVVGGEAVQNRNGLRTLSQLAHFMGGSVKLCTTPFNQSLTTVHSISPLMDFSPIS</sequence>
<accession>A0A0T6BI22</accession>
<dbReference type="EMBL" id="LECW02000082">
    <property type="protein sequence ID" value="KRT87073.1"/>
    <property type="molecule type" value="Genomic_DNA"/>
</dbReference>
<keyword evidence="1" id="KW-1133">Transmembrane helix</keyword>
<keyword evidence="1" id="KW-0812">Transmembrane</keyword>
<protein>
    <submittedName>
        <fullName evidence="2">Uncharacterized protein</fullName>
    </submittedName>
</protein>
<evidence type="ECO:0000313" key="3">
    <source>
        <dbReference type="Proteomes" id="UP000036168"/>
    </source>
</evidence>
<organism evidence="2 3">
    <name type="scientific">Bacillus glycinifermentans</name>
    <dbReference type="NCBI Taxonomy" id="1664069"/>
    <lineage>
        <taxon>Bacteria</taxon>
        <taxon>Bacillati</taxon>
        <taxon>Bacillota</taxon>
        <taxon>Bacilli</taxon>
        <taxon>Bacillales</taxon>
        <taxon>Bacillaceae</taxon>
        <taxon>Bacillus</taxon>
    </lineage>
</organism>
<evidence type="ECO:0000256" key="1">
    <source>
        <dbReference type="SAM" id="Phobius"/>
    </source>
</evidence>
<gene>
    <name evidence="2" type="ORF">AB447_208890</name>
</gene>
<dbReference type="Proteomes" id="UP000036168">
    <property type="component" value="Unassembled WGS sequence"/>
</dbReference>
<proteinExistence type="predicted"/>
<name>A0A0T6BI22_9BACI</name>
<evidence type="ECO:0000313" key="2">
    <source>
        <dbReference type="EMBL" id="KRT87073.1"/>
    </source>
</evidence>
<comment type="caution">
    <text evidence="2">The sequence shown here is derived from an EMBL/GenBank/DDBJ whole genome shotgun (WGS) entry which is preliminary data.</text>
</comment>
<reference evidence="2 3" key="1">
    <citation type="journal article" date="2015" name="Int. J. Syst. Evol. Microbiol.">
        <title>Bacillus glycinifermentans sp. nov., isolated from fermented soybean paste.</title>
        <authorList>
            <person name="Kim S.J."/>
            <person name="Dunlap C.A."/>
            <person name="Kwon S.W."/>
            <person name="Rooney A.P."/>
        </authorList>
    </citation>
    <scope>NUCLEOTIDE SEQUENCE [LARGE SCALE GENOMIC DNA]</scope>
    <source>
        <strain evidence="2 3">GO-13</strain>
    </source>
</reference>
<feature type="transmembrane region" description="Helical" evidence="1">
    <location>
        <begin position="7"/>
        <end position="30"/>
    </location>
</feature>
<dbReference type="AlphaFoldDB" id="A0A0T6BI22"/>
<keyword evidence="1" id="KW-0472">Membrane</keyword>